<name>A0A238XQ28_9PSEU</name>
<accession>A0A238XQ28</accession>
<evidence type="ECO:0000256" key="4">
    <source>
        <dbReference type="PROSITE-ProRule" id="PRU00335"/>
    </source>
</evidence>
<organism evidence="7 8">
    <name type="scientific">Haloechinothrix alba</name>
    <dbReference type="NCBI Taxonomy" id="664784"/>
    <lineage>
        <taxon>Bacteria</taxon>
        <taxon>Bacillati</taxon>
        <taxon>Actinomycetota</taxon>
        <taxon>Actinomycetes</taxon>
        <taxon>Pseudonocardiales</taxon>
        <taxon>Pseudonocardiaceae</taxon>
        <taxon>Haloechinothrix</taxon>
    </lineage>
</organism>
<dbReference type="AlphaFoldDB" id="A0A238XQ28"/>
<dbReference type="PRINTS" id="PR00455">
    <property type="entry name" value="HTHTETR"/>
</dbReference>
<dbReference type="InterPro" id="IPR009057">
    <property type="entry name" value="Homeodomain-like_sf"/>
</dbReference>
<dbReference type="PANTHER" id="PTHR30055:SF234">
    <property type="entry name" value="HTH-TYPE TRANSCRIPTIONAL REGULATOR BETI"/>
    <property type="match status" value="1"/>
</dbReference>
<dbReference type="OrthoDB" id="4456617at2"/>
<dbReference type="Gene3D" id="1.10.357.10">
    <property type="entry name" value="Tetracycline Repressor, domain 2"/>
    <property type="match status" value="2"/>
</dbReference>
<protein>
    <submittedName>
        <fullName evidence="7">Transcriptional regulator, TetR family</fullName>
    </submittedName>
</protein>
<gene>
    <name evidence="7" type="ORF">SAMN06265360_111169</name>
</gene>
<dbReference type="InterPro" id="IPR023772">
    <property type="entry name" value="DNA-bd_HTH_TetR-type_CS"/>
</dbReference>
<dbReference type="Proteomes" id="UP000198348">
    <property type="component" value="Unassembled WGS sequence"/>
</dbReference>
<keyword evidence="1" id="KW-0805">Transcription regulation</keyword>
<dbReference type="PROSITE" id="PS50977">
    <property type="entry name" value="HTH_TETR_2"/>
    <property type="match status" value="2"/>
</dbReference>
<dbReference type="Pfam" id="PF00440">
    <property type="entry name" value="TetR_N"/>
    <property type="match status" value="2"/>
</dbReference>
<evidence type="ECO:0000256" key="1">
    <source>
        <dbReference type="ARBA" id="ARBA00023015"/>
    </source>
</evidence>
<dbReference type="GO" id="GO:0003700">
    <property type="term" value="F:DNA-binding transcription factor activity"/>
    <property type="evidence" value="ECO:0007669"/>
    <property type="project" value="TreeGrafter"/>
</dbReference>
<dbReference type="PROSITE" id="PS01081">
    <property type="entry name" value="HTH_TETR_1"/>
    <property type="match status" value="2"/>
</dbReference>
<evidence type="ECO:0000256" key="2">
    <source>
        <dbReference type="ARBA" id="ARBA00023125"/>
    </source>
</evidence>
<feature type="domain" description="HTH tetR-type" evidence="6">
    <location>
        <begin position="217"/>
        <end position="277"/>
    </location>
</feature>
<proteinExistence type="predicted"/>
<feature type="DNA-binding region" description="H-T-H motif" evidence="4">
    <location>
        <begin position="240"/>
        <end position="259"/>
    </location>
</feature>
<keyword evidence="3" id="KW-0804">Transcription</keyword>
<dbReference type="Gene3D" id="1.10.10.60">
    <property type="entry name" value="Homeodomain-like"/>
    <property type="match status" value="2"/>
</dbReference>
<keyword evidence="8" id="KW-1185">Reference proteome</keyword>
<dbReference type="PANTHER" id="PTHR30055">
    <property type="entry name" value="HTH-TYPE TRANSCRIPTIONAL REGULATOR RUTR"/>
    <property type="match status" value="1"/>
</dbReference>
<dbReference type="InterPro" id="IPR001647">
    <property type="entry name" value="HTH_TetR"/>
</dbReference>
<evidence type="ECO:0000256" key="5">
    <source>
        <dbReference type="SAM" id="MobiDB-lite"/>
    </source>
</evidence>
<reference evidence="8" key="1">
    <citation type="submission" date="2017-06" db="EMBL/GenBank/DDBJ databases">
        <authorList>
            <person name="Varghese N."/>
            <person name="Submissions S."/>
        </authorList>
    </citation>
    <scope>NUCLEOTIDE SEQUENCE [LARGE SCALE GENOMIC DNA]</scope>
    <source>
        <strain evidence="8">DSM 45207</strain>
    </source>
</reference>
<feature type="compositionally biased region" description="Basic and acidic residues" evidence="5">
    <location>
        <begin position="10"/>
        <end position="21"/>
    </location>
</feature>
<feature type="domain" description="HTH tetR-type" evidence="6">
    <location>
        <begin position="20"/>
        <end position="80"/>
    </location>
</feature>
<keyword evidence="2 4" id="KW-0238">DNA-binding</keyword>
<evidence type="ECO:0000256" key="3">
    <source>
        <dbReference type="ARBA" id="ARBA00023163"/>
    </source>
</evidence>
<sequence>MASTTAQGGRHVDVARPGAEQRRQQLSAAAARLFHRYGFHQVSLANVANAVGITAPAVYRHFRNKHALLAGAIESGLEVVDTAFDEADEPLECLVAGLAGAALERRDLWTLLQRELRHLNGEERVKLQARFDDFVSRCSARVRTARPDLDRGELALVVTAMLATLASPSMGVVNMPRPAYQGWLTRAAVAVARTTMPHSDQGTPAASAQHDHADTSLTRSEQLLRTAIDLFHEHGYAAVSLDDIGAAVGLAGPSIYHHFTTKSELLEAAFSDAAHRLETSHGNHDGTVSLDELARSYIQLGVQQRQLFGVYVNEAINLPPRARRHITSELSANIDLWVNALRLRRPELEVSSSRVLVYAARAIVNDVVRVGHLHTRSQIVAELDRLVHAVLNA</sequence>
<feature type="region of interest" description="Disordered" evidence="5">
    <location>
        <begin position="1"/>
        <end position="21"/>
    </location>
</feature>
<dbReference type="EMBL" id="FZNW01000011">
    <property type="protein sequence ID" value="SNR60688.1"/>
    <property type="molecule type" value="Genomic_DNA"/>
</dbReference>
<dbReference type="RefSeq" id="WP_089301782.1">
    <property type="nucleotide sequence ID" value="NZ_FZNW01000011.1"/>
</dbReference>
<feature type="DNA-binding region" description="H-T-H motif" evidence="4">
    <location>
        <begin position="43"/>
        <end position="62"/>
    </location>
</feature>
<evidence type="ECO:0000259" key="6">
    <source>
        <dbReference type="PROSITE" id="PS50977"/>
    </source>
</evidence>
<evidence type="ECO:0000313" key="8">
    <source>
        <dbReference type="Proteomes" id="UP000198348"/>
    </source>
</evidence>
<evidence type="ECO:0000313" key="7">
    <source>
        <dbReference type="EMBL" id="SNR60688.1"/>
    </source>
</evidence>
<dbReference type="SUPFAM" id="SSF46689">
    <property type="entry name" value="Homeodomain-like"/>
    <property type="match status" value="2"/>
</dbReference>
<dbReference type="GO" id="GO:0000976">
    <property type="term" value="F:transcription cis-regulatory region binding"/>
    <property type="evidence" value="ECO:0007669"/>
    <property type="project" value="TreeGrafter"/>
</dbReference>
<dbReference type="InterPro" id="IPR050109">
    <property type="entry name" value="HTH-type_TetR-like_transc_reg"/>
</dbReference>